<name>A0A172YXG7_9PSED</name>
<keyword evidence="2" id="KW-0812">Transmembrane</keyword>
<reference evidence="3 4" key="1">
    <citation type="submission" date="2016-05" db="EMBL/GenBank/DDBJ databases">
        <title>Complete genome sequence of Pseudomonas antarctica PAMC 27494.</title>
        <authorList>
            <person name="Lee J."/>
        </authorList>
    </citation>
    <scope>NUCLEOTIDE SEQUENCE [LARGE SCALE GENOMIC DNA]</scope>
    <source>
        <strain evidence="3 4">PAMC 27494</strain>
    </source>
</reference>
<feature type="transmembrane region" description="Helical" evidence="2">
    <location>
        <begin position="87"/>
        <end position="106"/>
    </location>
</feature>
<feature type="region of interest" description="Disordered" evidence="1">
    <location>
        <begin position="1"/>
        <end position="26"/>
    </location>
</feature>
<dbReference type="RefSeq" id="WP_064451077.1">
    <property type="nucleotide sequence ID" value="NZ_CP015600.1"/>
</dbReference>
<evidence type="ECO:0000256" key="2">
    <source>
        <dbReference type="SAM" id="Phobius"/>
    </source>
</evidence>
<keyword evidence="2" id="KW-0472">Membrane</keyword>
<dbReference type="AlphaFoldDB" id="A0A172YXG7"/>
<sequence length="210" mass="23176">MNRQSPSHRVATPQVASSTESPAAHPPIWHRDPDLLTVGSTGAAILGFSFLVLWLLPGLVLTILLLLGFEAIPGEPSSDGSSLTTSSLIQFLCGSVVLMGLVFAWISSAARVLAFTFDENQQLLTLTVTRRGRKPTEVQVPFSDIICISPYVLASYDRHGYFSVVCQGPRDKELEYRLAEGTSLEEMEFHTAWLREIIGLRMHHVLNLDK</sequence>
<evidence type="ECO:0000256" key="1">
    <source>
        <dbReference type="SAM" id="MobiDB-lite"/>
    </source>
</evidence>
<protein>
    <recommendedName>
        <fullName evidence="5">Transmembrane protein</fullName>
    </recommendedName>
</protein>
<dbReference type="KEGG" id="panr:A7J50_1323"/>
<dbReference type="PATRIC" id="fig|219572.3.peg.1347"/>
<evidence type="ECO:0008006" key="5">
    <source>
        <dbReference type="Google" id="ProtNLM"/>
    </source>
</evidence>
<evidence type="ECO:0000313" key="4">
    <source>
        <dbReference type="Proteomes" id="UP000077829"/>
    </source>
</evidence>
<keyword evidence="2" id="KW-1133">Transmembrane helix</keyword>
<feature type="transmembrane region" description="Helical" evidence="2">
    <location>
        <begin position="43"/>
        <end position="67"/>
    </location>
</feature>
<gene>
    <name evidence="3" type="ORF">A7J50_1323</name>
</gene>
<dbReference type="STRING" id="219572.A7J50_1323"/>
<organism evidence="3 4">
    <name type="scientific">Pseudomonas antarctica</name>
    <dbReference type="NCBI Taxonomy" id="219572"/>
    <lineage>
        <taxon>Bacteria</taxon>
        <taxon>Pseudomonadati</taxon>
        <taxon>Pseudomonadota</taxon>
        <taxon>Gammaproteobacteria</taxon>
        <taxon>Pseudomonadales</taxon>
        <taxon>Pseudomonadaceae</taxon>
        <taxon>Pseudomonas</taxon>
    </lineage>
</organism>
<evidence type="ECO:0000313" key="3">
    <source>
        <dbReference type="EMBL" id="ANF84758.1"/>
    </source>
</evidence>
<proteinExistence type="predicted"/>
<accession>A0A172YXG7</accession>
<dbReference type="Proteomes" id="UP000077829">
    <property type="component" value="Chromosome"/>
</dbReference>
<dbReference type="EMBL" id="CP015600">
    <property type="protein sequence ID" value="ANF84758.1"/>
    <property type="molecule type" value="Genomic_DNA"/>
</dbReference>